<protein>
    <submittedName>
        <fullName evidence="2">Uncharacterized protein</fullName>
    </submittedName>
</protein>
<evidence type="ECO:0000256" key="1">
    <source>
        <dbReference type="SAM" id="MobiDB-lite"/>
    </source>
</evidence>
<name>A0A0A9EVG3_ARUDO</name>
<accession>A0A0A9EVG3</accession>
<feature type="region of interest" description="Disordered" evidence="1">
    <location>
        <begin position="1"/>
        <end position="73"/>
    </location>
</feature>
<dbReference type="AlphaFoldDB" id="A0A0A9EVG3"/>
<dbReference type="EMBL" id="GBRH01196020">
    <property type="protein sequence ID" value="JAE01876.1"/>
    <property type="molecule type" value="Transcribed_RNA"/>
</dbReference>
<reference evidence="2" key="1">
    <citation type="submission" date="2014-09" db="EMBL/GenBank/DDBJ databases">
        <authorList>
            <person name="Magalhaes I.L.F."/>
            <person name="Oliveira U."/>
            <person name="Santos F.R."/>
            <person name="Vidigal T.H.D.A."/>
            <person name="Brescovit A.D."/>
            <person name="Santos A.J."/>
        </authorList>
    </citation>
    <scope>NUCLEOTIDE SEQUENCE</scope>
    <source>
        <tissue evidence="2">Shoot tissue taken approximately 20 cm above the soil surface</tissue>
    </source>
</reference>
<proteinExistence type="predicted"/>
<reference evidence="2" key="2">
    <citation type="journal article" date="2015" name="Data Brief">
        <title>Shoot transcriptome of the giant reed, Arundo donax.</title>
        <authorList>
            <person name="Barrero R.A."/>
            <person name="Guerrero F.D."/>
            <person name="Moolhuijzen P."/>
            <person name="Goolsby J.A."/>
            <person name="Tidwell J."/>
            <person name="Bellgard S.E."/>
            <person name="Bellgard M.I."/>
        </authorList>
    </citation>
    <scope>NUCLEOTIDE SEQUENCE</scope>
    <source>
        <tissue evidence="2">Shoot tissue taken approximately 20 cm above the soil surface</tissue>
    </source>
</reference>
<sequence length="73" mass="7194">MYLLPNAAAATDNPATKGVAISKSPDRAGRCPVPTRGTKRPACSGKAAGGASWKSSGARVDERVDGPGGGGGR</sequence>
<organism evidence="2">
    <name type="scientific">Arundo donax</name>
    <name type="common">Giant reed</name>
    <name type="synonym">Donax arundinaceus</name>
    <dbReference type="NCBI Taxonomy" id="35708"/>
    <lineage>
        <taxon>Eukaryota</taxon>
        <taxon>Viridiplantae</taxon>
        <taxon>Streptophyta</taxon>
        <taxon>Embryophyta</taxon>
        <taxon>Tracheophyta</taxon>
        <taxon>Spermatophyta</taxon>
        <taxon>Magnoliopsida</taxon>
        <taxon>Liliopsida</taxon>
        <taxon>Poales</taxon>
        <taxon>Poaceae</taxon>
        <taxon>PACMAD clade</taxon>
        <taxon>Arundinoideae</taxon>
        <taxon>Arundineae</taxon>
        <taxon>Arundo</taxon>
    </lineage>
</organism>
<evidence type="ECO:0000313" key="2">
    <source>
        <dbReference type="EMBL" id="JAE01876.1"/>
    </source>
</evidence>
<feature type="compositionally biased region" description="Low complexity" evidence="1">
    <location>
        <begin position="1"/>
        <end position="16"/>
    </location>
</feature>
<feature type="compositionally biased region" description="Low complexity" evidence="1">
    <location>
        <begin position="44"/>
        <end position="58"/>
    </location>
</feature>